<dbReference type="Gene3D" id="1.20.5.1230">
    <property type="entry name" value="Apolipoprotein A-I"/>
    <property type="match status" value="1"/>
</dbReference>
<feature type="region of interest" description="Disordered" evidence="1">
    <location>
        <begin position="513"/>
        <end position="697"/>
    </location>
</feature>
<feature type="compositionally biased region" description="Basic and acidic residues" evidence="1">
    <location>
        <begin position="1199"/>
        <end position="1210"/>
    </location>
</feature>
<evidence type="ECO:0000313" key="3">
    <source>
        <dbReference type="EMBL" id="CXI69660.1"/>
    </source>
</evidence>
<dbReference type="SUPFAM" id="SSF58113">
    <property type="entry name" value="Apolipoprotein A-I"/>
    <property type="match status" value="2"/>
</dbReference>
<evidence type="ECO:0000256" key="2">
    <source>
        <dbReference type="SAM" id="SignalP"/>
    </source>
</evidence>
<dbReference type="SMR" id="A0A113S540"/>
<keyword evidence="2" id="KW-0732">Signal</keyword>
<dbReference type="Proteomes" id="UP000069549">
    <property type="component" value="Chromosome 11"/>
</dbReference>
<feature type="compositionally biased region" description="Acidic residues" evidence="1">
    <location>
        <begin position="514"/>
        <end position="533"/>
    </location>
</feature>
<feature type="chain" id="PRO_5007145194" evidence="2">
    <location>
        <begin position="24"/>
        <end position="1305"/>
    </location>
</feature>
<organism evidence="3 4">
    <name type="scientific">Plasmodium berghei</name>
    <dbReference type="NCBI Taxonomy" id="5821"/>
    <lineage>
        <taxon>Eukaryota</taxon>
        <taxon>Sar</taxon>
        <taxon>Alveolata</taxon>
        <taxon>Apicomplexa</taxon>
        <taxon>Aconoidasida</taxon>
        <taxon>Haemosporida</taxon>
        <taxon>Plasmodiidae</taxon>
        <taxon>Plasmodium</taxon>
        <taxon>Plasmodium (Vinckeia)</taxon>
    </lineage>
</organism>
<reference evidence="3 4" key="1">
    <citation type="submission" date="2016-02" db="EMBL/GenBank/DDBJ databases">
        <authorList>
            <consortium name="Pathogen Informatics"/>
        </authorList>
    </citation>
    <scope>NUCLEOTIDE SEQUENCE [LARGE SCALE GENOMIC DNA]</scope>
    <source>
        <strain evidence="3 4">K173</strain>
    </source>
</reference>
<name>A0A113S540_PLABE</name>
<feature type="region of interest" description="Disordered" evidence="1">
    <location>
        <begin position="95"/>
        <end position="114"/>
    </location>
</feature>
<feature type="compositionally biased region" description="Polar residues" evidence="1">
    <location>
        <begin position="1178"/>
        <end position="1198"/>
    </location>
</feature>
<feature type="compositionally biased region" description="Low complexity" evidence="1">
    <location>
        <begin position="1226"/>
        <end position="1239"/>
    </location>
</feature>
<dbReference type="Gene3D" id="1.20.120.20">
    <property type="entry name" value="Apolipoprotein"/>
    <property type="match status" value="1"/>
</dbReference>
<dbReference type="VEuPathDB" id="PlasmoDB:PBANKA_1143700"/>
<proteinExistence type="predicted"/>
<evidence type="ECO:0000256" key="1">
    <source>
        <dbReference type="SAM" id="MobiDB-lite"/>
    </source>
</evidence>
<evidence type="ECO:0000313" key="4">
    <source>
        <dbReference type="Proteomes" id="UP000069549"/>
    </source>
</evidence>
<feature type="compositionally biased region" description="Acidic residues" evidence="1">
    <location>
        <begin position="541"/>
        <end position="695"/>
    </location>
</feature>
<gene>
    <name evidence="3" type="primary">PSOP2</name>
    <name evidence="3" type="ORF">PBK173_000309400</name>
</gene>
<protein>
    <submittedName>
        <fullName evidence="3">Secreted ookinete protein, putative</fullName>
    </submittedName>
</protein>
<accession>A0A113S540</accession>
<feature type="signal peptide" evidence="2">
    <location>
        <begin position="1"/>
        <end position="23"/>
    </location>
</feature>
<feature type="region of interest" description="Disordered" evidence="1">
    <location>
        <begin position="1171"/>
        <end position="1251"/>
    </location>
</feature>
<dbReference type="OMA" id="CYMRYTF"/>
<sequence length="1305" mass="148255">MGNIKELFIFFCLLSVVFPLIYCEKNNEKKIHFKIELLDNDFLLSNDHLKKEKNIFQSGNKLKIKTFEKIQGNVLERAIVVEQVNKLKSGNVEENGISLEDSSDDNTGSNNDVNKNKMKVISSEESVENDIHMLRKVYQKTLPDITTTYCYIRYTFNLNLEKLSESNKSEIFKGINNSLDYTSFLPKDKMNVTESILENEYTNIDKSEGSNGSIISNLELINGDIETENTNEEYIKTVDDIIDYFDDNNDTLSIPIPIKNKLISEKKNLIEYNQSKNYEDPEINKEHMETIGFYEMLKMLKNSFFMTKNLKSLSQNINEKKDNKIDIEKDIDGIFINSIINIFGCYDTLKKNNKIDSIFMSIENKNNINRYAEIHDHNFSNKSPRRDMLNESFININEDDGECESFLKSILQNKIFENDSRASENEQNMSFDTEMGNQEGTEENYLKSGDSFDNSSNINILKPSVRKLYNTPSNFDYNNNDNTEELSSMEGIHTDLGDIESFAEISDKLRNCDIFDESDGNDDDNSDEGEDYNDEGKDYNDVDEDYNDVDEDYNDVDEDYNDVDDDYSDEDEDYNDVDEDYNDEDEDYSDEDEDYNDVDEDYSDEDEDYNDVDEDYSDVDEDYNDVDEDYSDVDEDYSDEDEDYNDVDEDYNDVDEDYSDVDEDYSDEDEDYNDVDEDYNDEDDENDDISWDDNSDNGVFAREYVDKNNMNRRMDYDGYNKNGNFVEDENDAINRTEEIGIEDVVGALLRVGTKKIKGLGKTDTAKKIKKNMSISNLSGKVNGIMGNIKNAAKKTISKPQKEISNSINNIKRHGENIVDQTKREIKKNTNNIKVSTINGMNNIKNQATQGINKLKNGMKKNVNVMKEKSKSFSDKATNAGKSSINQLKNKAKNGIKNVKKGGNKIANKVVKGSKDTVNKLENKAKKGVETVKEKTENAIDRVAKVIKDGANKLEQEAKKGVEAVKVKTENAVDKVTKTAKDNGDKLKKEAKKGVEAVKVKTENAVDKVTKTAKDNGDKLKKEAKKGVEAVKVKTENAVDKVTKTAKDNGDKLKKEAKKGVEAVKVKTENAVDKAVKVVKDGANKLENETKKGVEAVKVKTENAVDKAVKVVKDGANKLENEAKKVVKEIKTKGDKIIDNGEKYAKNITGKVLTETKNTVENITKEVEKGIKDNKTGIKASSTNLENNKNGGINKTNEGLNKEKNSTKTKDVLPASPKKGAKSTPVNKNSNSKTSLLSISDDINEESLNKENIKKEINKIDKEYKKLKKMEKKLNEELKNPSPSDTQIIHEFDEYEKTVEKKNKKL</sequence>
<dbReference type="EMBL" id="LT160031">
    <property type="protein sequence ID" value="CXI69660.1"/>
    <property type="molecule type" value="Genomic_DNA"/>
</dbReference>